<dbReference type="SFLD" id="SFLDG01099">
    <property type="entry name" value="Uncharacterised_Radical_SAM_Su"/>
    <property type="match status" value="1"/>
</dbReference>
<protein>
    <submittedName>
        <fullName evidence="7">Radical SAM protein</fullName>
    </submittedName>
</protein>
<evidence type="ECO:0000259" key="6">
    <source>
        <dbReference type="Pfam" id="PF04055"/>
    </source>
</evidence>
<dbReference type="PANTHER" id="PTHR43075">
    <property type="entry name" value="FORMATE LYASE ACTIVATING ENZYME, PUTATIVE (AFU_ORTHOLOGUE AFUA_2G15630)-RELATED"/>
    <property type="match status" value="1"/>
</dbReference>
<dbReference type="SUPFAM" id="SSF102114">
    <property type="entry name" value="Radical SAM enzymes"/>
    <property type="match status" value="1"/>
</dbReference>
<dbReference type="PANTHER" id="PTHR43075:SF1">
    <property type="entry name" value="FORMATE LYASE ACTIVATING ENZYME, PUTATIVE (AFU_ORTHOLOGUE AFUA_2G15630)-RELATED"/>
    <property type="match status" value="1"/>
</dbReference>
<dbReference type="GO" id="GO:0051536">
    <property type="term" value="F:iron-sulfur cluster binding"/>
    <property type="evidence" value="ECO:0007669"/>
    <property type="project" value="UniProtKB-KW"/>
</dbReference>
<evidence type="ECO:0000313" key="8">
    <source>
        <dbReference type="Proteomes" id="UP000320679"/>
    </source>
</evidence>
<feature type="binding site" evidence="5">
    <location>
        <position position="82"/>
    </location>
    <ligand>
        <name>[4Fe-4S] cluster</name>
        <dbReference type="ChEBI" id="CHEBI:49883"/>
        <note>4Fe-4S-S-AdoMet</note>
    </ligand>
</feature>
<feature type="non-terminal residue" evidence="7">
    <location>
        <position position="280"/>
    </location>
</feature>
<gene>
    <name evidence="7" type="ORF">E3J59_04980</name>
</gene>
<dbReference type="GO" id="GO:0003824">
    <property type="term" value="F:catalytic activity"/>
    <property type="evidence" value="ECO:0007669"/>
    <property type="project" value="InterPro"/>
</dbReference>
<dbReference type="GO" id="GO:0046872">
    <property type="term" value="F:metal ion binding"/>
    <property type="evidence" value="ECO:0007669"/>
    <property type="project" value="UniProtKB-KW"/>
</dbReference>
<dbReference type="InterPro" id="IPR016431">
    <property type="entry name" value="Pyrv-formate_lyase-activ_prd"/>
</dbReference>
<dbReference type="PIRSF" id="PIRSF004869">
    <property type="entry name" value="PflX_prd"/>
    <property type="match status" value="1"/>
</dbReference>
<sequence length="280" mass="31608">MKPCYLDLYRSGELDERIEKLNEILTDCHLCPRECRVNRAEGEKGYCKSARELMVSSTGPHFGEESELVGRGGSGTIFLSHCSLGCLYCQNFEISHLGQGKVISTEELARGMLRLQSIGCHNINFVTPTHFTPQIVEGIKVAIEKGLKIPIVYNCGGYEKVETLRLLEGIVDIYMPDVKYSEAGPAKKFSNALHYFEVCRKALKEMHRQVGDLEVSEEGLAERGLLIRHLVLPNNLAGSEAVLRFIAEKLSRESYVNIMPQYRPRYKASLYPEINRPPRL</sequence>
<dbReference type="SFLD" id="SFLDS00029">
    <property type="entry name" value="Radical_SAM"/>
    <property type="match status" value="1"/>
</dbReference>
<comment type="cofactor">
    <cofactor evidence="5">
        <name>[4Fe-4S] cluster</name>
        <dbReference type="ChEBI" id="CHEBI:49883"/>
    </cofactor>
    <text evidence="5">Binds 1 [4Fe-4S] cluster. The cluster is coordinated with 3 cysteines and an exchangeable S-adenosyl-L-methionine.</text>
</comment>
<evidence type="ECO:0000256" key="1">
    <source>
        <dbReference type="ARBA" id="ARBA00022691"/>
    </source>
</evidence>
<feature type="binding site" evidence="5">
    <location>
        <position position="89"/>
    </location>
    <ligand>
        <name>[4Fe-4S] cluster</name>
        <dbReference type="ChEBI" id="CHEBI:49883"/>
        <note>4Fe-4S-S-AdoMet</note>
    </ligand>
</feature>
<dbReference type="Proteomes" id="UP000320679">
    <property type="component" value="Unassembled WGS sequence"/>
</dbReference>
<dbReference type="EMBL" id="SOJK01000210">
    <property type="protein sequence ID" value="TET44567.1"/>
    <property type="molecule type" value="Genomic_DNA"/>
</dbReference>
<organism evidence="7 8">
    <name type="scientific">Aerophobetes bacterium</name>
    <dbReference type="NCBI Taxonomy" id="2030807"/>
    <lineage>
        <taxon>Bacteria</taxon>
        <taxon>Candidatus Aerophobota</taxon>
    </lineage>
</organism>
<feature type="domain" description="Radical SAM core" evidence="6">
    <location>
        <begin position="78"/>
        <end position="207"/>
    </location>
</feature>
<dbReference type="InterPro" id="IPR013785">
    <property type="entry name" value="Aldolase_TIM"/>
</dbReference>
<keyword evidence="1 5" id="KW-0949">S-adenosyl-L-methionine</keyword>
<dbReference type="InterPro" id="IPR040085">
    <property type="entry name" value="MJ0674-like"/>
</dbReference>
<name>A0A523UPT5_UNCAE</name>
<evidence type="ECO:0000256" key="4">
    <source>
        <dbReference type="ARBA" id="ARBA00023014"/>
    </source>
</evidence>
<evidence type="ECO:0000256" key="5">
    <source>
        <dbReference type="PIRSR" id="PIRSR004869-50"/>
    </source>
</evidence>
<dbReference type="InterPro" id="IPR058240">
    <property type="entry name" value="rSAM_sf"/>
</dbReference>
<keyword evidence="4 5" id="KW-0411">Iron-sulfur</keyword>
<evidence type="ECO:0000256" key="2">
    <source>
        <dbReference type="ARBA" id="ARBA00022723"/>
    </source>
</evidence>
<dbReference type="InterPro" id="IPR007197">
    <property type="entry name" value="rSAM"/>
</dbReference>
<keyword evidence="3 5" id="KW-0408">Iron</keyword>
<evidence type="ECO:0000256" key="3">
    <source>
        <dbReference type="ARBA" id="ARBA00023004"/>
    </source>
</evidence>
<reference evidence="7 8" key="1">
    <citation type="submission" date="2019-03" db="EMBL/GenBank/DDBJ databases">
        <title>Metabolic potential of uncultured bacteria and archaea associated with petroleum seepage in deep-sea sediments.</title>
        <authorList>
            <person name="Dong X."/>
            <person name="Hubert C."/>
        </authorList>
    </citation>
    <scope>NUCLEOTIDE SEQUENCE [LARGE SCALE GENOMIC DNA]</scope>
    <source>
        <strain evidence="7">E29_bin78</strain>
    </source>
</reference>
<dbReference type="AlphaFoldDB" id="A0A523UPT5"/>
<accession>A0A523UPT5</accession>
<feature type="binding site" evidence="5">
    <location>
        <position position="86"/>
    </location>
    <ligand>
        <name>[4Fe-4S] cluster</name>
        <dbReference type="ChEBI" id="CHEBI:49883"/>
        <note>4Fe-4S-S-AdoMet</note>
    </ligand>
</feature>
<dbReference type="Pfam" id="PF04055">
    <property type="entry name" value="Radical_SAM"/>
    <property type="match status" value="1"/>
</dbReference>
<comment type="caution">
    <text evidence="7">The sequence shown here is derived from an EMBL/GenBank/DDBJ whole genome shotgun (WGS) entry which is preliminary data.</text>
</comment>
<dbReference type="Gene3D" id="3.20.20.70">
    <property type="entry name" value="Aldolase class I"/>
    <property type="match status" value="1"/>
</dbReference>
<evidence type="ECO:0000313" key="7">
    <source>
        <dbReference type="EMBL" id="TET44567.1"/>
    </source>
</evidence>
<keyword evidence="2 5" id="KW-0479">Metal-binding</keyword>
<proteinExistence type="predicted"/>